<dbReference type="GO" id="GO:0005813">
    <property type="term" value="C:centrosome"/>
    <property type="evidence" value="ECO:0007669"/>
    <property type="project" value="TreeGrafter"/>
</dbReference>
<feature type="domain" description="CEP152 CEP63 binding coiled coil" evidence="3">
    <location>
        <begin position="305"/>
        <end position="355"/>
    </location>
</feature>
<accession>A0A8D0L8B2</accession>
<dbReference type="InterPro" id="IPR057659">
    <property type="entry name" value="CEP152_CC"/>
</dbReference>
<dbReference type="Pfam" id="PF25770">
    <property type="entry name" value="CC_CEP63-bind_CEP152"/>
    <property type="match status" value="1"/>
</dbReference>
<keyword evidence="1" id="KW-0175">Coiled coil</keyword>
<feature type="coiled-coil region" evidence="1">
    <location>
        <begin position="46"/>
        <end position="74"/>
    </location>
</feature>
<organism evidence="4 5">
    <name type="scientific">Sphenodon punctatus</name>
    <name type="common">Tuatara</name>
    <name type="synonym">Hatteria punctata</name>
    <dbReference type="NCBI Taxonomy" id="8508"/>
    <lineage>
        <taxon>Eukaryota</taxon>
        <taxon>Metazoa</taxon>
        <taxon>Chordata</taxon>
        <taxon>Craniata</taxon>
        <taxon>Vertebrata</taxon>
        <taxon>Euteleostomi</taxon>
        <taxon>Lepidosauria</taxon>
        <taxon>Sphenodontia</taxon>
        <taxon>Sphenodontidae</taxon>
        <taxon>Sphenodon</taxon>
    </lineage>
</organism>
<dbReference type="Proteomes" id="UP000694392">
    <property type="component" value="Unplaced"/>
</dbReference>
<feature type="coiled-coil region" evidence="1">
    <location>
        <begin position="165"/>
        <end position="274"/>
    </location>
</feature>
<name>A0A8D0L8B2_SPHPU</name>
<dbReference type="GO" id="GO:0007099">
    <property type="term" value="P:centriole replication"/>
    <property type="evidence" value="ECO:0007669"/>
    <property type="project" value="TreeGrafter"/>
</dbReference>
<dbReference type="InterPro" id="IPR051235">
    <property type="entry name" value="CEP152/SHC-Transforming"/>
</dbReference>
<dbReference type="GeneTree" id="ENSGT00950000182870"/>
<feature type="region of interest" description="Disordered" evidence="2">
    <location>
        <begin position="586"/>
        <end position="616"/>
    </location>
</feature>
<evidence type="ECO:0000313" key="5">
    <source>
        <dbReference type="Proteomes" id="UP000694392"/>
    </source>
</evidence>
<proteinExistence type="predicted"/>
<evidence type="ECO:0000256" key="1">
    <source>
        <dbReference type="SAM" id="Coils"/>
    </source>
</evidence>
<dbReference type="PANTHER" id="PTHR10337">
    <property type="entry name" value="SHC TRANSFORMING PROTEIN"/>
    <property type="match status" value="1"/>
</dbReference>
<dbReference type="Ensembl" id="ENSSPUT00000015962.1">
    <property type="protein sequence ID" value="ENSSPUP00000014967.1"/>
    <property type="gene ID" value="ENSSPUG00000011558.1"/>
</dbReference>
<protein>
    <recommendedName>
        <fullName evidence="3">CEP152 CEP63 binding coiled coil domain-containing protein</fullName>
    </recommendedName>
</protein>
<reference evidence="4" key="2">
    <citation type="submission" date="2025-09" db="UniProtKB">
        <authorList>
            <consortium name="Ensembl"/>
        </authorList>
    </citation>
    <scope>IDENTIFICATION</scope>
</reference>
<dbReference type="AlphaFoldDB" id="A0A8D0L8B2"/>
<reference evidence="4" key="1">
    <citation type="submission" date="2025-08" db="UniProtKB">
        <authorList>
            <consortium name="Ensembl"/>
        </authorList>
    </citation>
    <scope>IDENTIFICATION</scope>
</reference>
<keyword evidence="5" id="KW-1185">Reference proteome</keyword>
<evidence type="ECO:0000256" key="2">
    <source>
        <dbReference type="SAM" id="MobiDB-lite"/>
    </source>
</evidence>
<evidence type="ECO:0000313" key="4">
    <source>
        <dbReference type="Ensembl" id="ENSSPUP00000014967.1"/>
    </source>
</evidence>
<sequence length="747" mass="85492">MEEISAVVKAELAKARVQWNKEKQEEILGIQEQNEKDYRVFLDDHRSKINEMLAKAKEDLVKQKRELLDQKEAELKICLDHKQREWAAQETRRLQNEIDQNKEKILVELEFLLREIHEELVKITNNEHVWQDRYSSTPMQVNPPYREKLRTCVQKAYRGTVRTILEKAKQEWREKREEMVRSVREAERSCVPSGEDQKCKKKNLWSLEDSCCERCYQQLEKKERECLDLKRKLEKACRHLQLAVKEHKVKAEQIRENERVVETLMEENNEMKTKLQDRTPDMAPPRCLSEGAVSKPCSSCDGKALEEMRSHYIKAVGKIKGDMLRYIHESKERAAEMIRTEVLRERQETARRMRKYYLICLQQLLKDDRKHEGAERKIMYAASKLATMAKVLETPTRGTPQSRSPQAAMPLNAKPATGVEELKRNYMHQARPAHMESKSCGESIAKKASDQVSHKHVPCNFREQFDAAKVGIQCGLQEDVASNIQSDSSACKQLDDIPRDAASEFFPNGDEEERYGCVVNTDKVLAAAVSMTALQNFPYCTSHGKFGNIQTPSCRNGISDTGPAHAAFQSQNECPFLKDFKRNQPKDYRKATSEKTPGFDVQETPVRDEGSSTNWSSLSEHLHLDSSDVSSYSVPKARSNAQAQSVSCEEFPGMNLFSDADKKSGIFCRPISNRKDKILGAPSEAINYNKEYPSQNSDKLNSALAQQNNAVACSNVGKDYKQHLGKLILDAKSQHDSGFDSPLINFY</sequence>
<dbReference type="PANTHER" id="PTHR10337:SF6">
    <property type="entry name" value="CENTROSOMAL PROTEIN OF 152 KDA"/>
    <property type="match status" value="1"/>
</dbReference>
<evidence type="ECO:0000259" key="3">
    <source>
        <dbReference type="Pfam" id="PF25770"/>
    </source>
</evidence>